<dbReference type="GO" id="GO:0061630">
    <property type="term" value="F:ubiquitin protein ligase activity"/>
    <property type="evidence" value="ECO:0007669"/>
    <property type="project" value="TreeGrafter"/>
</dbReference>
<dbReference type="InterPro" id="IPR001841">
    <property type="entry name" value="Znf_RING"/>
</dbReference>
<dbReference type="PROSITE" id="PS50089">
    <property type="entry name" value="ZF_RING_2"/>
    <property type="match status" value="1"/>
</dbReference>
<evidence type="ECO:0000256" key="2">
    <source>
        <dbReference type="SAM" id="MobiDB-lite"/>
    </source>
</evidence>
<dbReference type="AlphaFoldDB" id="E1ZP12"/>
<evidence type="ECO:0000259" key="3">
    <source>
        <dbReference type="PROSITE" id="PS50089"/>
    </source>
</evidence>
<feature type="compositionally biased region" description="Basic residues" evidence="2">
    <location>
        <begin position="1"/>
        <end position="10"/>
    </location>
</feature>
<dbReference type="KEGG" id="cvr:CHLNCDRAFT_138957"/>
<dbReference type="EMBL" id="GL433856">
    <property type="protein sequence ID" value="EFN52536.1"/>
    <property type="molecule type" value="Genomic_DNA"/>
</dbReference>
<dbReference type="InterPro" id="IPR013083">
    <property type="entry name" value="Znf_RING/FYVE/PHD"/>
</dbReference>
<protein>
    <recommendedName>
        <fullName evidence="3">RING-type domain-containing protein</fullName>
    </recommendedName>
</protein>
<dbReference type="PANTHER" id="PTHR15898:SF13">
    <property type="entry name" value="BIFUNCTIONAL APOPTOSIS REGULATOR"/>
    <property type="match status" value="1"/>
</dbReference>
<feature type="compositionally biased region" description="Basic residues" evidence="2">
    <location>
        <begin position="309"/>
        <end position="320"/>
    </location>
</feature>
<dbReference type="OrthoDB" id="546518at2759"/>
<accession>E1ZP12</accession>
<proteinExistence type="predicted"/>
<organism evidence="5">
    <name type="scientific">Chlorella variabilis</name>
    <name type="common">Green alga</name>
    <dbReference type="NCBI Taxonomy" id="554065"/>
    <lineage>
        <taxon>Eukaryota</taxon>
        <taxon>Viridiplantae</taxon>
        <taxon>Chlorophyta</taxon>
        <taxon>core chlorophytes</taxon>
        <taxon>Trebouxiophyceae</taxon>
        <taxon>Chlorellales</taxon>
        <taxon>Chlorellaceae</taxon>
        <taxon>Chlorella clade</taxon>
        <taxon>Chlorella</taxon>
    </lineage>
</organism>
<dbReference type="Pfam" id="PF13923">
    <property type="entry name" value="zf-C3HC4_2"/>
    <property type="match status" value="1"/>
</dbReference>
<evidence type="ECO:0000313" key="4">
    <source>
        <dbReference type="EMBL" id="EFN52536.1"/>
    </source>
</evidence>
<feature type="compositionally biased region" description="Low complexity" evidence="2">
    <location>
        <begin position="236"/>
        <end position="253"/>
    </location>
</feature>
<dbReference type="PANTHER" id="PTHR15898">
    <property type="entry name" value="BIFUNCTIONAL APOPTOSIS REGULATOR"/>
    <property type="match status" value="1"/>
</dbReference>
<feature type="compositionally biased region" description="Low complexity" evidence="2">
    <location>
        <begin position="264"/>
        <end position="284"/>
    </location>
</feature>
<dbReference type="GO" id="GO:0008270">
    <property type="term" value="F:zinc ion binding"/>
    <property type="evidence" value="ECO:0007669"/>
    <property type="project" value="UniProtKB-KW"/>
</dbReference>
<keyword evidence="5" id="KW-1185">Reference proteome</keyword>
<reference evidence="4 5" key="1">
    <citation type="journal article" date="2010" name="Plant Cell">
        <title>The Chlorella variabilis NC64A genome reveals adaptation to photosymbiosis, coevolution with viruses, and cryptic sex.</title>
        <authorList>
            <person name="Blanc G."/>
            <person name="Duncan G."/>
            <person name="Agarkova I."/>
            <person name="Borodovsky M."/>
            <person name="Gurnon J."/>
            <person name="Kuo A."/>
            <person name="Lindquist E."/>
            <person name="Lucas S."/>
            <person name="Pangilinan J."/>
            <person name="Polle J."/>
            <person name="Salamov A."/>
            <person name="Terry A."/>
            <person name="Yamada T."/>
            <person name="Dunigan D.D."/>
            <person name="Grigoriev I.V."/>
            <person name="Claverie J.M."/>
            <person name="Van Etten J.L."/>
        </authorList>
    </citation>
    <scope>NUCLEOTIDE SEQUENCE [LARGE SCALE GENOMIC DNA]</scope>
    <source>
        <strain evidence="4 5">NC64A</strain>
    </source>
</reference>
<evidence type="ECO:0000256" key="1">
    <source>
        <dbReference type="PROSITE-ProRule" id="PRU00175"/>
    </source>
</evidence>
<gene>
    <name evidence="4" type="ORF">CHLNCDRAFT_138957</name>
</gene>
<dbReference type="GeneID" id="17351820"/>
<keyword evidence="1" id="KW-0479">Metal-binding</keyword>
<keyword evidence="1" id="KW-0862">Zinc</keyword>
<feature type="region of interest" description="Disordered" evidence="2">
    <location>
        <begin position="1"/>
        <end position="75"/>
    </location>
</feature>
<dbReference type="SMART" id="SM00184">
    <property type="entry name" value="RING"/>
    <property type="match status" value="1"/>
</dbReference>
<feature type="domain" description="RING-type" evidence="3">
    <location>
        <begin position="85"/>
        <end position="125"/>
    </location>
</feature>
<feature type="compositionally biased region" description="Low complexity" evidence="2">
    <location>
        <begin position="33"/>
        <end position="56"/>
    </location>
</feature>
<dbReference type="RefSeq" id="XP_005844638.1">
    <property type="nucleotide sequence ID" value="XM_005844576.1"/>
</dbReference>
<evidence type="ECO:0000313" key="5">
    <source>
        <dbReference type="Proteomes" id="UP000008141"/>
    </source>
</evidence>
<dbReference type="Gene3D" id="3.30.40.10">
    <property type="entry name" value="Zinc/RING finger domain, C3HC4 (zinc finger)"/>
    <property type="match status" value="1"/>
</dbReference>
<dbReference type="GO" id="GO:0043161">
    <property type="term" value="P:proteasome-mediated ubiquitin-dependent protein catabolic process"/>
    <property type="evidence" value="ECO:0007669"/>
    <property type="project" value="TreeGrafter"/>
</dbReference>
<dbReference type="Proteomes" id="UP000008141">
    <property type="component" value="Unassembled WGS sequence"/>
</dbReference>
<feature type="region of interest" description="Disordered" evidence="2">
    <location>
        <begin position="228"/>
        <end position="320"/>
    </location>
</feature>
<dbReference type="InParanoid" id="E1ZP12"/>
<keyword evidence="1" id="KW-0863">Zinc-finger</keyword>
<dbReference type="GO" id="GO:0005634">
    <property type="term" value="C:nucleus"/>
    <property type="evidence" value="ECO:0007669"/>
    <property type="project" value="TreeGrafter"/>
</dbReference>
<dbReference type="SUPFAM" id="SSF57850">
    <property type="entry name" value="RING/U-box"/>
    <property type="match status" value="1"/>
</dbReference>
<sequence length="320" mass="34224">MIPPRARTRSSSRQSSQDEAGAAPETACRRAKAASPAAAAAAVPAPRGAAVASAAPRRARADPADGGSAARRRQGQGLSEEDFTCAVCWDLLLDPVVSPCGHDFCEHCFQRWAVVQGKQSCPTCRSQLGAELPGVCRRLQHTLEASFPQRVKKRRAEVAEQREALAAWKRAREGEAAAAAGRQAGALHEPDLVMPAVQQPQAQQAQQAQQTQQADPLHQLLWGLQSSPATLPWHPPAQQQEPALAAAAAGAAPPRRRHPTTRLQAAAERAAGAAQAQQPQQQAAGSGTAWPLAPPLEQMQFSVGWHDSRPRRRRPRRGAR</sequence>
<name>E1ZP12_CHLVA</name>